<name>K1KN66_9BACL</name>
<dbReference type="RefSeq" id="WP_008405325.1">
    <property type="nucleotide sequence ID" value="NZ_AMCK01000006.1"/>
</dbReference>
<protein>
    <submittedName>
        <fullName evidence="2">N-isopropylammelide isopropyl amidohydrolase</fullName>
        <ecNumber evidence="2">3.5.99.4</ecNumber>
    </submittedName>
</protein>
<dbReference type="EC" id="3.5.99.4" evidence="2"/>
<dbReference type="PANTHER" id="PTHR32027:SF9">
    <property type="entry name" value="BLL3847 PROTEIN"/>
    <property type="match status" value="1"/>
</dbReference>
<dbReference type="Pfam" id="PF07969">
    <property type="entry name" value="Amidohydro_3"/>
    <property type="match status" value="1"/>
</dbReference>
<dbReference type="InterPro" id="IPR052349">
    <property type="entry name" value="Metallo-hydrolase_Enzymes"/>
</dbReference>
<dbReference type="InterPro" id="IPR013108">
    <property type="entry name" value="Amidohydro_3"/>
</dbReference>
<dbReference type="Gene3D" id="2.30.40.10">
    <property type="entry name" value="Urease, subunit C, domain 1"/>
    <property type="match status" value="1"/>
</dbReference>
<evidence type="ECO:0000313" key="3">
    <source>
        <dbReference type="Proteomes" id="UP000004738"/>
    </source>
</evidence>
<dbReference type="SUPFAM" id="SSF51338">
    <property type="entry name" value="Composite domain of metallo-dependent hydrolases"/>
    <property type="match status" value="1"/>
</dbReference>
<dbReference type="EMBL" id="AMCK01000006">
    <property type="protein sequence ID" value="EKB45565.1"/>
    <property type="molecule type" value="Genomic_DNA"/>
</dbReference>
<evidence type="ECO:0000259" key="1">
    <source>
        <dbReference type="Pfam" id="PF07969"/>
    </source>
</evidence>
<dbReference type="Proteomes" id="UP000004738">
    <property type="component" value="Unassembled WGS sequence"/>
</dbReference>
<keyword evidence="2" id="KW-0378">Hydrolase</keyword>
<accession>K1KN66</accession>
<gene>
    <name evidence="2" type="primary">atzC_1</name>
    <name evidence="2" type="ORF">B857_01516</name>
</gene>
<feature type="domain" description="Amidohydrolase 3" evidence="1">
    <location>
        <begin position="110"/>
        <end position="325"/>
    </location>
</feature>
<dbReference type="AlphaFoldDB" id="K1KN66"/>
<dbReference type="NCBIfam" id="NF005312">
    <property type="entry name" value="PRK06846.1"/>
    <property type="match status" value="1"/>
</dbReference>
<proteinExistence type="predicted"/>
<dbReference type="CDD" id="cd01293">
    <property type="entry name" value="Bact_CD"/>
    <property type="match status" value="1"/>
</dbReference>
<keyword evidence="3" id="KW-1185">Reference proteome</keyword>
<comment type="caution">
    <text evidence="2">The sequence shown here is derived from an EMBL/GenBank/DDBJ whole genome shotgun (WGS) entry which is preliminary data.</text>
</comment>
<dbReference type="PATRIC" id="fig|1224748.3.peg.1513"/>
<dbReference type="PANTHER" id="PTHR32027">
    <property type="entry name" value="CYTOSINE DEAMINASE"/>
    <property type="match status" value="1"/>
</dbReference>
<organism evidence="2 3">
    <name type="scientific">Solibacillus isronensis B3W22</name>
    <dbReference type="NCBI Taxonomy" id="1224748"/>
    <lineage>
        <taxon>Bacteria</taxon>
        <taxon>Bacillati</taxon>
        <taxon>Bacillota</taxon>
        <taxon>Bacilli</taxon>
        <taxon>Bacillales</taxon>
        <taxon>Caryophanaceae</taxon>
        <taxon>Solibacillus</taxon>
    </lineage>
</organism>
<dbReference type="InterPro" id="IPR011059">
    <property type="entry name" value="Metal-dep_hydrolase_composite"/>
</dbReference>
<sequence length="413" mass="46110">MNLLIKNAKLETGYIFEADIVTGTKTENFDILIKDGQITAIEKEISEPFIETIQANGQLLLPSFREMHIHIDKTYFGGEWIAPTPITEGIFTRIKEEIALLPLQLPVAKERAVKMVEHLIAQGHTHIRSHCNVDPQIGVEHIKITKEVLDSFADKITYDIVAFPQHGLLRSNVEPLMREAMELGATHVGGVDPAIVDRETRRSLELIVEIAQTYDKHIDIHLHDRDLLGALEIHTLIDIIEEHNFKNEVTISHAIALSDLDEGQLAPLVTRMAALGIDVTSTIPIGQNRSTIPVKYLYDNGVKVSVGHDSLTDHWSPFGSGDTIHKLNTLAERFKYIDERSLGQTWKYAANGLTPLDWDGQQIWPKLGDSANFLLVDGSSSAHVVARRCTITNVISKGKIIHSNTTVLEGEFR</sequence>
<dbReference type="SUPFAM" id="SSF51556">
    <property type="entry name" value="Metallo-dependent hydrolases"/>
    <property type="match status" value="1"/>
</dbReference>
<evidence type="ECO:0000313" key="2">
    <source>
        <dbReference type="EMBL" id="EKB45565.1"/>
    </source>
</evidence>
<dbReference type="Gene3D" id="3.20.20.140">
    <property type="entry name" value="Metal-dependent hydrolases"/>
    <property type="match status" value="1"/>
</dbReference>
<dbReference type="GO" id="GO:0016814">
    <property type="term" value="F:hydrolase activity, acting on carbon-nitrogen (but not peptide) bonds, in cyclic amidines"/>
    <property type="evidence" value="ECO:0007669"/>
    <property type="project" value="TreeGrafter"/>
</dbReference>
<reference evidence="2 3" key="1">
    <citation type="journal article" date="2012" name="J. Bacteriol.">
        <title>Draft Genome Sequence of Bacillus isronensis Strain B3W22, Isolated from the Upper Atmosphere.</title>
        <authorList>
            <person name="Shivaji S."/>
            <person name="Ara S."/>
            <person name="Singh S.K."/>
            <person name="Bandi S."/>
            <person name="Singh A."/>
            <person name="Pinnaka A.K."/>
        </authorList>
    </citation>
    <scope>NUCLEOTIDE SEQUENCE [LARGE SCALE GENOMIC DNA]</scope>
    <source>
        <strain evidence="2 3">B3W22</strain>
    </source>
</reference>
<dbReference type="InterPro" id="IPR032466">
    <property type="entry name" value="Metal_Hydrolase"/>
</dbReference>